<reference evidence="12 13" key="1">
    <citation type="submission" date="2015-06" db="EMBL/GenBank/DDBJ databases">
        <title>Draft genome of the ant-associated black yeast Phialophora attae CBS 131958.</title>
        <authorList>
            <person name="Moreno L.F."/>
            <person name="Stielow B.J."/>
            <person name="de Hoog S."/>
            <person name="Vicente V.A."/>
            <person name="Weiss V.A."/>
            <person name="de Vries M."/>
            <person name="Cruz L.M."/>
            <person name="Souza E.M."/>
        </authorList>
    </citation>
    <scope>NUCLEOTIDE SEQUENCE [LARGE SCALE GENOMIC DNA]</scope>
    <source>
        <strain evidence="12 13">CBS 131958</strain>
    </source>
</reference>
<dbReference type="STRING" id="1664694.A0A0N1HAE4"/>
<keyword evidence="4" id="KW-0547">Nucleotide-binding</keyword>
<evidence type="ECO:0000256" key="4">
    <source>
        <dbReference type="ARBA" id="ARBA00022741"/>
    </source>
</evidence>
<comment type="subcellular location">
    <subcellularLocation>
        <location evidence="1">Cell membrane</location>
        <topology evidence="1">Multi-pass membrane protein</topology>
    </subcellularLocation>
</comment>
<evidence type="ECO:0000256" key="5">
    <source>
        <dbReference type="ARBA" id="ARBA00022840"/>
    </source>
</evidence>
<dbReference type="GO" id="GO:0005886">
    <property type="term" value="C:plasma membrane"/>
    <property type="evidence" value="ECO:0007669"/>
    <property type="project" value="UniProtKB-SubCell"/>
</dbReference>
<feature type="domain" description="Cation-transporting P-type ATPase N-terminal" evidence="11">
    <location>
        <begin position="125"/>
        <end position="198"/>
    </location>
</feature>
<dbReference type="InterPro" id="IPR023214">
    <property type="entry name" value="HAD_sf"/>
</dbReference>
<dbReference type="GO" id="GO:1902600">
    <property type="term" value="P:proton transmembrane transport"/>
    <property type="evidence" value="ECO:0007669"/>
    <property type="project" value="TreeGrafter"/>
</dbReference>
<dbReference type="InterPro" id="IPR018303">
    <property type="entry name" value="ATPase_P-typ_P_site"/>
</dbReference>
<evidence type="ECO:0000256" key="7">
    <source>
        <dbReference type="ARBA" id="ARBA00022989"/>
    </source>
</evidence>
<feature type="region of interest" description="Disordered" evidence="9">
    <location>
        <begin position="26"/>
        <end position="77"/>
    </location>
</feature>
<dbReference type="Gene3D" id="3.40.1110.10">
    <property type="entry name" value="Calcium-transporting ATPase, cytoplasmic domain N"/>
    <property type="match status" value="1"/>
</dbReference>
<dbReference type="VEuPathDB" id="FungiDB:AB675_3512"/>
<keyword evidence="3 10" id="KW-0812">Transmembrane</keyword>
<dbReference type="SMART" id="SM00831">
    <property type="entry name" value="Cation_ATPase_N"/>
    <property type="match status" value="1"/>
</dbReference>
<dbReference type="GeneID" id="28735449"/>
<keyword evidence="13" id="KW-1185">Reference proteome</keyword>
<dbReference type="RefSeq" id="XP_017999525.1">
    <property type="nucleotide sequence ID" value="XM_018143569.1"/>
</dbReference>
<dbReference type="PANTHER" id="PTHR43294">
    <property type="entry name" value="SODIUM/POTASSIUM-TRANSPORTING ATPASE SUBUNIT ALPHA"/>
    <property type="match status" value="1"/>
</dbReference>
<dbReference type="InterPro" id="IPR044492">
    <property type="entry name" value="P_typ_ATPase_HD_dom"/>
</dbReference>
<dbReference type="InterPro" id="IPR004014">
    <property type="entry name" value="ATPase_P-typ_cation-transptr_N"/>
</dbReference>
<gene>
    <name evidence="12" type="ORF">AB675_3512</name>
</gene>
<dbReference type="Pfam" id="PF00122">
    <property type="entry name" value="E1-E2_ATPase"/>
    <property type="match status" value="1"/>
</dbReference>
<keyword evidence="5" id="KW-0067">ATP-binding</keyword>
<dbReference type="Proteomes" id="UP000038010">
    <property type="component" value="Unassembled WGS sequence"/>
</dbReference>
<dbReference type="Gene3D" id="3.40.50.1000">
    <property type="entry name" value="HAD superfamily/HAD-like"/>
    <property type="match status" value="1"/>
</dbReference>
<dbReference type="Gene3D" id="1.20.1110.10">
    <property type="entry name" value="Calcium-transporting ATPase, transmembrane domain"/>
    <property type="match status" value="2"/>
</dbReference>
<evidence type="ECO:0000256" key="8">
    <source>
        <dbReference type="ARBA" id="ARBA00023136"/>
    </source>
</evidence>
<feature type="compositionally biased region" description="Basic and acidic residues" evidence="9">
    <location>
        <begin position="59"/>
        <end position="68"/>
    </location>
</feature>
<dbReference type="PRINTS" id="PR00119">
    <property type="entry name" value="CATATPASE"/>
</dbReference>
<dbReference type="GO" id="GO:0005524">
    <property type="term" value="F:ATP binding"/>
    <property type="evidence" value="ECO:0007669"/>
    <property type="project" value="UniProtKB-KW"/>
</dbReference>
<dbReference type="SUPFAM" id="SSF81665">
    <property type="entry name" value="Calcium ATPase, transmembrane domain M"/>
    <property type="match status" value="1"/>
</dbReference>
<dbReference type="InterPro" id="IPR023298">
    <property type="entry name" value="ATPase_P-typ_TM_dom_sf"/>
</dbReference>
<dbReference type="InterPro" id="IPR006068">
    <property type="entry name" value="ATPase_P-typ_cation-transptr_C"/>
</dbReference>
<dbReference type="Pfam" id="PF00690">
    <property type="entry name" value="Cation_ATPase_N"/>
    <property type="match status" value="1"/>
</dbReference>
<dbReference type="Pfam" id="PF13246">
    <property type="entry name" value="Cation_ATPase"/>
    <property type="match status" value="1"/>
</dbReference>
<dbReference type="PRINTS" id="PR00121">
    <property type="entry name" value="NAKATPASE"/>
</dbReference>
<evidence type="ECO:0000256" key="6">
    <source>
        <dbReference type="ARBA" id="ARBA00022967"/>
    </source>
</evidence>
<dbReference type="InterPro" id="IPR059000">
    <property type="entry name" value="ATPase_P-type_domA"/>
</dbReference>
<evidence type="ECO:0000259" key="11">
    <source>
        <dbReference type="SMART" id="SM00831"/>
    </source>
</evidence>
<dbReference type="SUPFAM" id="SSF56784">
    <property type="entry name" value="HAD-like"/>
    <property type="match status" value="1"/>
</dbReference>
<comment type="caution">
    <text evidence="12">The sequence shown here is derived from an EMBL/GenBank/DDBJ whole genome shotgun (WGS) entry which is preliminary data.</text>
</comment>
<dbReference type="InterPro" id="IPR023299">
    <property type="entry name" value="ATPase_P-typ_cyto_dom_N"/>
</dbReference>
<evidence type="ECO:0000256" key="1">
    <source>
        <dbReference type="ARBA" id="ARBA00004651"/>
    </source>
</evidence>
<dbReference type="Pfam" id="PF00689">
    <property type="entry name" value="Cation_ATPase_C"/>
    <property type="match status" value="1"/>
</dbReference>
<organism evidence="12 13">
    <name type="scientific">Cyphellophora attinorum</name>
    <dbReference type="NCBI Taxonomy" id="1664694"/>
    <lineage>
        <taxon>Eukaryota</taxon>
        <taxon>Fungi</taxon>
        <taxon>Dikarya</taxon>
        <taxon>Ascomycota</taxon>
        <taxon>Pezizomycotina</taxon>
        <taxon>Eurotiomycetes</taxon>
        <taxon>Chaetothyriomycetidae</taxon>
        <taxon>Chaetothyriales</taxon>
        <taxon>Cyphellophoraceae</taxon>
        <taxon>Cyphellophora</taxon>
    </lineage>
</organism>
<feature type="transmembrane region" description="Helical" evidence="10">
    <location>
        <begin position="209"/>
        <end position="228"/>
    </location>
</feature>
<dbReference type="GO" id="GO:1990573">
    <property type="term" value="P:potassium ion import across plasma membrane"/>
    <property type="evidence" value="ECO:0007669"/>
    <property type="project" value="TreeGrafter"/>
</dbReference>
<dbReference type="EMBL" id="LFJN01000014">
    <property type="protein sequence ID" value="KPI39562.1"/>
    <property type="molecule type" value="Genomic_DNA"/>
</dbReference>
<keyword evidence="2" id="KW-1003">Cell membrane</keyword>
<dbReference type="SUPFAM" id="SSF81660">
    <property type="entry name" value="Metal cation-transporting ATPase, ATP-binding domain N"/>
    <property type="match status" value="1"/>
</dbReference>
<dbReference type="NCBIfam" id="TIGR01494">
    <property type="entry name" value="ATPase_P-type"/>
    <property type="match status" value="1"/>
</dbReference>
<name>A0A0N1HAE4_9EURO</name>
<dbReference type="InterPro" id="IPR001757">
    <property type="entry name" value="P_typ_ATPase"/>
</dbReference>
<keyword evidence="6" id="KW-1278">Translocase</keyword>
<evidence type="ECO:0000313" key="12">
    <source>
        <dbReference type="EMBL" id="KPI39562.1"/>
    </source>
</evidence>
<dbReference type="GO" id="GO:0036376">
    <property type="term" value="P:sodium ion export across plasma membrane"/>
    <property type="evidence" value="ECO:0007669"/>
    <property type="project" value="TreeGrafter"/>
</dbReference>
<dbReference type="GO" id="GO:0016887">
    <property type="term" value="F:ATP hydrolysis activity"/>
    <property type="evidence" value="ECO:0007669"/>
    <property type="project" value="InterPro"/>
</dbReference>
<protein>
    <submittedName>
        <fullName evidence="12">Potassium-transporting ATPase alpha chain 2</fullName>
    </submittedName>
</protein>
<dbReference type="GO" id="GO:0030007">
    <property type="term" value="P:intracellular potassium ion homeostasis"/>
    <property type="evidence" value="ECO:0007669"/>
    <property type="project" value="TreeGrafter"/>
</dbReference>
<evidence type="ECO:0000256" key="9">
    <source>
        <dbReference type="SAM" id="MobiDB-lite"/>
    </source>
</evidence>
<proteinExistence type="predicted"/>
<keyword evidence="8 10" id="KW-0472">Membrane</keyword>
<sequence length="1120" mass="122166">MVHNNDESDLPPEIAAKRRILFADDEIQPVPSRSEGPFPGPAAAGTNTSIQWGNLPNLKRNDTKESIKSVRSISSRNRDPSLALPTVYRTVSFNITASQERQQAEASKEAAKAKAQAGGDFADVDWHLVDHITLYKRLETAPESGLTSTQASGKLSQYGRNVPSKPRSQLPQKLFGYFFGGFGSILFVGSILVFISWKPLGDPPAVANLALAIVLLGVWLLQALFNGWQDFSSSRVMNSITGMLPEDCVVTRDGAQRVLPAADIVPGDILSFKAGSKLPADIRFIEASSDARFDRSILTGESVPIVAQTESSETNYLETRCIGLQGTHCTSGSGLGIVVDTGDRTTYPDYMPVNLLIVNIVSIAIAFVPEGLPIAVTASLTIVANQMKQHNVLCKSLKTVETLGSVSVLLSDKTGTLTKGTMVATNCLIGFHAMTVDEAERELLESRDTETSRPKSKAVGLLQLQTAAAVNNAGEFDPTTIHLPLAERKVIGDATDAAILRLSERLGGNGSTVTTRASWRTRFDLAFNSKNKFALKVVSPRDSEATSVALGPYVARNFDSETDTVVLIKGAPDILMSRCTKFIDSLGEVHPASADFQKHLEHIKDTWSSEGKRVLLLARKILRGGELSVKPNESNFEEEVLRFAANDLVLVGLVGIVDPPRDEIPEVVSTLRRAGIRIHMVTGDFKLTAQAIARDCGIIGSTKGEKVDGVSDLPRSAPPTIPGVDTDGLSRYGADSLVISGPEIGGLSEYQWDLITQYPAVVFARTTPDQKLLITRAFRRRGYVVGMTGDGVNDAPSLREADIGICPVTASDIAIAASDMVLLDSFASIIIAVERGRTVFDNLKKTIAYLLPAGSFSEFWPVMTSVIFGLPQILSSFLMIVICCFTDCAAATALAYEEPEADVMLRKPRDLKKDKLVDWRLLLQSYGLVGMIETTTSFAMSYWYLSMKGIPFGSLWFAYGNYTFEGSHDSDYINYHLSVASAIYFVNLVVMQWFNLMALRTRRTSLFTQPPVRFTRTTTLHPSSSSNASHAWNTSIHISGNWYLFPAILIALVMIFIFCYIGGLQDVAYSAPVPGMYWGLGFAWGAGLLGIEESRKMLVRRSVKKGERTGRKGFWEKIAW</sequence>
<accession>A0A0N1HAE4</accession>
<dbReference type="PANTHER" id="PTHR43294:SF21">
    <property type="entry name" value="CATION TRANSPORTING ATPASE"/>
    <property type="match status" value="1"/>
</dbReference>
<dbReference type="SFLD" id="SFLDG00002">
    <property type="entry name" value="C1.7:_P-type_atpase_like"/>
    <property type="match status" value="1"/>
</dbReference>
<dbReference type="AlphaFoldDB" id="A0A0N1HAE4"/>
<feature type="transmembrane region" description="Helical" evidence="10">
    <location>
        <begin position="174"/>
        <end position="197"/>
    </location>
</feature>
<feature type="compositionally biased region" description="Polar residues" evidence="9">
    <location>
        <begin position="45"/>
        <end position="54"/>
    </location>
</feature>
<dbReference type="Gene3D" id="2.70.150.10">
    <property type="entry name" value="Calcium-transporting ATPase, cytoplasmic transduction domain A"/>
    <property type="match status" value="1"/>
</dbReference>
<dbReference type="SFLD" id="SFLDF00027">
    <property type="entry name" value="p-type_atpase"/>
    <property type="match status" value="1"/>
</dbReference>
<evidence type="ECO:0000256" key="2">
    <source>
        <dbReference type="ARBA" id="ARBA00022475"/>
    </source>
</evidence>
<dbReference type="InterPro" id="IPR050510">
    <property type="entry name" value="Cation_transp_ATPase_P-type"/>
</dbReference>
<feature type="transmembrane region" description="Helical" evidence="10">
    <location>
        <begin position="972"/>
        <end position="994"/>
    </location>
</feature>
<keyword evidence="7 10" id="KW-1133">Transmembrane helix</keyword>
<dbReference type="PROSITE" id="PS00154">
    <property type="entry name" value="ATPASE_E1_E2"/>
    <property type="match status" value="1"/>
</dbReference>
<evidence type="ECO:0000256" key="10">
    <source>
        <dbReference type="SAM" id="Phobius"/>
    </source>
</evidence>
<dbReference type="SFLD" id="SFLDS00003">
    <property type="entry name" value="Haloacid_Dehalogenase"/>
    <property type="match status" value="1"/>
</dbReference>
<evidence type="ECO:0000313" key="13">
    <source>
        <dbReference type="Proteomes" id="UP000038010"/>
    </source>
</evidence>
<evidence type="ECO:0000256" key="3">
    <source>
        <dbReference type="ARBA" id="ARBA00022692"/>
    </source>
</evidence>
<dbReference type="InterPro" id="IPR036412">
    <property type="entry name" value="HAD-like_sf"/>
</dbReference>
<dbReference type="GO" id="GO:0005391">
    <property type="term" value="F:P-type sodium:potassium-exchanging transporter activity"/>
    <property type="evidence" value="ECO:0007669"/>
    <property type="project" value="TreeGrafter"/>
</dbReference>
<feature type="transmembrane region" description="Helical" evidence="10">
    <location>
        <begin position="1042"/>
        <end position="1063"/>
    </location>
</feature>
<dbReference type="GO" id="GO:0006883">
    <property type="term" value="P:intracellular sodium ion homeostasis"/>
    <property type="evidence" value="ECO:0007669"/>
    <property type="project" value="TreeGrafter"/>
</dbReference>
<feature type="transmembrane region" description="Helical" evidence="10">
    <location>
        <begin position="1075"/>
        <end position="1091"/>
    </location>
</feature>
<dbReference type="OrthoDB" id="158672at2759"/>